<dbReference type="CDD" id="cd01846">
    <property type="entry name" value="fatty_acyltransferase_like"/>
    <property type="match status" value="1"/>
</dbReference>
<organism evidence="1 2">
    <name type="scientific">Vibrio azureus NBRC 104587</name>
    <dbReference type="NCBI Taxonomy" id="1219077"/>
    <lineage>
        <taxon>Bacteria</taxon>
        <taxon>Pseudomonadati</taxon>
        <taxon>Pseudomonadota</taxon>
        <taxon>Gammaproteobacteria</taxon>
        <taxon>Vibrionales</taxon>
        <taxon>Vibrionaceae</taxon>
        <taxon>Vibrio</taxon>
    </lineage>
</organism>
<dbReference type="EMBL" id="BATL01000025">
    <property type="protein sequence ID" value="GAD75493.1"/>
    <property type="molecule type" value="Genomic_DNA"/>
</dbReference>
<dbReference type="InterPro" id="IPR050592">
    <property type="entry name" value="GDSL_lipolytic_enzyme"/>
</dbReference>
<dbReference type="InterPro" id="IPR036514">
    <property type="entry name" value="SGNH_hydro_sf"/>
</dbReference>
<sequence>MKNTVALLGLLSIPFGSIYANEHPVVEFADPDMYMDSFSPTEHHIQRQKTLNVRCWYRLDHSTEYVSTDWEWAMNPDGSYFTIEGYWRSNIALKNMFYTETSQALIAQRCEDTLDLANENANISFFASKPYWSYNYTIWTNDSILASDKINKIISFGDSLSDTGNVFHASNKAFPNQNSWYLGRFSNGLVWTEYLAKAKDLPVYNWAVGGAGGENAYVFLTGIVEQVASYLAYMKKAENYQAKSTLFTLLFGVNDFMKYERSASDVKSDFAEAMIKLTDAGAENFLLLTLPDVTLAPKFHNASQEQIEEVRANILEMNAFIQLQADYYREQGVSVTVYDSFALFESLVTRPEQHGFVDAAESCQYYYEASFSHYLYQHDLRDECIYSGSDKYVFWDMLHPTTAVHRYVAEQILTNTELDRNHPF</sequence>
<dbReference type="InterPro" id="IPR001087">
    <property type="entry name" value="GDSL"/>
</dbReference>
<evidence type="ECO:0000313" key="1">
    <source>
        <dbReference type="EMBL" id="GAD75493.1"/>
    </source>
</evidence>
<dbReference type="Pfam" id="PF00657">
    <property type="entry name" value="Lipase_GDSL"/>
    <property type="match status" value="1"/>
</dbReference>
<dbReference type="PANTHER" id="PTHR45642">
    <property type="entry name" value="GDSL ESTERASE/LIPASE EXL3"/>
    <property type="match status" value="1"/>
</dbReference>
<dbReference type="eggNOG" id="COG3240">
    <property type="taxonomic scope" value="Bacteria"/>
</dbReference>
<proteinExistence type="predicted"/>
<gene>
    <name evidence="1" type="ORF">VAZ01S_025_00890</name>
</gene>
<dbReference type="OrthoDB" id="5292073at2"/>
<keyword evidence="2" id="KW-1185">Reference proteome</keyword>
<dbReference type="STRING" id="1219077.VAZ01S_025_00890"/>
<dbReference type="SUPFAM" id="SSF52266">
    <property type="entry name" value="SGNH hydrolase"/>
    <property type="match status" value="1"/>
</dbReference>
<dbReference type="AlphaFoldDB" id="U3CAS7"/>
<dbReference type="PANTHER" id="PTHR45642:SF141">
    <property type="entry name" value="SECRETED EFFECTOR PROTEIN SSEJ"/>
    <property type="match status" value="1"/>
</dbReference>
<dbReference type="RefSeq" id="WP_021709252.1">
    <property type="nucleotide sequence ID" value="NZ_BAOB01000395.1"/>
</dbReference>
<accession>U3CAS7</accession>
<evidence type="ECO:0000313" key="2">
    <source>
        <dbReference type="Proteomes" id="UP000016567"/>
    </source>
</evidence>
<dbReference type="Gene3D" id="3.40.50.1110">
    <property type="entry name" value="SGNH hydrolase"/>
    <property type="match status" value="1"/>
</dbReference>
<comment type="caution">
    <text evidence="1">The sequence shown here is derived from an EMBL/GenBank/DDBJ whole genome shotgun (WGS) entry which is preliminary data.</text>
</comment>
<protein>
    <recommendedName>
        <fullName evidence="3">Thermolabile hemolysin</fullName>
    </recommendedName>
</protein>
<dbReference type="GO" id="GO:0016788">
    <property type="term" value="F:hydrolase activity, acting on ester bonds"/>
    <property type="evidence" value="ECO:0007669"/>
    <property type="project" value="InterPro"/>
</dbReference>
<reference evidence="1 2" key="1">
    <citation type="submission" date="2013-09" db="EMBL/GenBank/DDBJ databases">
        <title>Whole genome shotgun sequence of Vibrio azureus NBRC 104587.</title>
        <authorList>
            <person name="Isaki S."/>
            <person name="Hosoyama A."/>
            <person name="Numata M."/>
            <person name="Hashimoto M."/>
            <person name="Hosoyama Y."/>
            <person name="Tsuchikane K."/>
            <person name="Noguchi M."/>
            <person name="Hirakata S."/>
            <person name="Ichikawa N."/>
            <person name="Ohji S."/>
            <person name="Yamazoe A."/>
            <person name="Fujita N."/>
        </authorList>
    </citation>
    <scope>NUCLEOTIDE SEQUENCE [LARGE SCALE GENOMIC DNA]</scope>
    <source>
        <strain evidence="1 2">NBRC 104587</strain>
    </source>
</reference>
<dbReference type="Proteomes" id="UP000016567">
    <property type="component" value="Unassembled WGS sequence"/>
</dbReference>
<evidence type="ECO:0008006" key="3">
    <source>
        <dbReference type="Google" id="ProtNLM"/>
    </source>
</evidence>
<name>U3CAS7_9VIBR</name>